<accession>A0ABV6XX96</accession>
<comment type="caution">
    <text evidence="3">The sequence shown here is derived from an EMBL/GenBank/DDBJ whole genome shotgun (WGS) entry which is preliminary data.</text>
</comment>
<dbReference type="Proteomes" id="UP001592581">
    <property type="component" value="Unassembled WGS sequence"/>
</dbReference>
<gene>
    <name evidence="3" type="ORF">ABUW04_32095</name>
</gene>
<evidence type="ECO:0000313" key="4">
    <source>
        <dbReference type="Proteomes" id="UP001592581"/>
    </source>
</evidence>
<protein>
    <submittedName>
        <fullName evidence="3">Phosphotransferase</fullName>
    </submittedName>
</protein>
<dbReference type="SUPFAM" id="SSF56112">
    <property type="entry name" value="Protein kinase-like (PK-like)"/>
    <property type="match status" value="1"/>
</dbReference>
<evidence type="ECO:0000259" key="2">
    <source>
        <dbReference type="Pfam" id="PF01636"/>
    </source>
</evidence>
<dbReference type="InterPro" id="IPR011009">
    <property type="entry name" value="Kinase-like_dom_sf"/>
</dbReference>
<dbReference type="InterPro" id="IPR002575">
    <property type="entry name" value="Aminoglycoside_PTrfase"/>
</dbReference>
<proteinExistence type="predicted"/>
<evidence type="ECO:0000256" key="1">
    <source>
        <dbReference type="SAM" id="MobiDB-lite"/>
    </source>
</evidence>
<dbReference type="EMBL" id="JBEUKS010000014">
    <property type="protein sequence ID" value="MFC1442900.1"/>
    <property type="molecule type" value="Genomic_DNA"/>
</dbReference>
<dbReference type="Gene3D" id="3.90.1200.10">
    <property type="match status" value="1"/>
</dbReference>
<feature type="domain" description="Aminoglycoside phosphotransferase" evidence="2">
    <location>
        <begin position="49"/>
        <end position="181"/>
    </location>
</feature>
<dbReference type="Pfam" id="PF01636">
    <property type="entry name" value="APH"/>
    <property type="match status" value="1"/>
</dbReference>
<feature type="region of interest" description="Disordered" evidence="1">
    <location>
        <begin position="232"/>
        <end position="252"/>
    </location>
</feature>
<name>A0ABV6XX96_9ACTN</name>
<dbReference type="RefSeq" id="WP_380567996.1">
    <property type="nucleotide sequence ID" value="NZ_JBEUKS010000014.1"/>
</dbReference>
<sequence length="252" mass="28053">MNQVPFTKQYRTKAERQTAERNYYWLWKKAPELGLPLLLKVSNTSLDFEPLPGRHAHPSDLPQLAALLGGVHGRAWAVELRGARLDQPWRTADSRIPDYLQTRQEALHRRAESGYLPPDGSLLRLLRTLETTATGPAAFYKDSNPRNFLLTTAGEVRTVDFDDLTLAPFGYDLAKLLHTLALAHGRLSPARLHTARDAYNAAASRYGPGLTVSEDALVAHLQLHQALTAPYHDRPHYPYAPRPAQPASGSTP</sequence>
<reference evidence="3 4" key="1">
    <citation type="submission" date="2024-06" db="EMBL/GenBank/DDBJ databases">
        <authorList>
            <person name="Lee S.D."/>
        </authorList>
    </citation>
    <scope>NUCLEOTIDE SEQUENCE [LARGE SCALE GENOMIC DNA]</scope>
    <source>
        <strain evidence="3 4">N1-10</strain>
    </source>
</reference>
<evidence type="ECO:0000313" key="3">
    <source>
        <dbReference type="EMBL" id="MFC1442900.1"/>
    </source>
</evidence>
<keyword evidence="4" id="KW-1185">Reference proteome</keyword>
<organism evidence="3 4">
    <name type="scientific">Streptacidiphilus jeojiensis</name>
    <dbReference type="NCBI Taxonomy" id="3229225"/>
    <lineage>
        <taxon>Bacteria</taxon>
        <taxon>Bacillati</taxon>
        <taxon>Actinomycetota</taxon>
        <taxon>Actinomycetes</taxon>
        <taxon>Kitasatosporales</taxon>
        <taxon>Streptomycetaceae</taxon>
        <taxon>Streptacidiphilus</taxon>
    </lineage>
</organism>